<dbReference type="GO" id="GO:0004497">
    <property type="term" value="F:monooxygenase activity"/>
    <property type="evidence" value="ECO:0007669"/>
    <property type="project" value="UniProtKB-KW"/>
</dbReference>
<feature type="binding site" description="axial binding residue" evidence="8">
    <location>
        <position position="386"/>
    </location>
    <ligand>
        <name>heme</name>
        <dbReference type="ChEBI" id="CHEBI:30413"/>
    </ligand>
    <ligandPart>
        <name>Fe</name>
        <dbReference type="ChEBI" id="CHEBI:18248"/>
    </ligandPart>
</feature>
<dbReference type="RefSeq" id="WP_203996299.1">
    <property type="nucleotide sequence ID" value="NZ_BOPG01000029.1"/>
</dbReference>
<evidence type="ECO:0000313" key="11">
    <source>
        <dbReference type="Proteomes" id="UP000612585"/>
    </source>
</evidence>
<sequence>MASASTWVRAKSKVPVIGGTLAYMHDPLTLMRQLYARHGPVAPVPMPGATTAFVLGPDACGAVLQNGDKAFVNGWTLLVGPFFHRGLMLLDGAEHMQHRRILLQAFTRERIEGYTAALHPAVARELESWQGASGFRAYPALKTLTLNLATQIFMGGHRIGDPAELDRVNRAFIDCVQAAGAIVRRAVPGNRWYRATRGRALLERFLTDQLPAARDAGGNDVFSVLTRVEDEDGARFSDMDVVNHMIFLLMAAHDTTTSTVSTAMYYLGRDPEWQERVRAEALALGPDPTVRQLNELPDLDMVIRECQRLVAPVPVVARQAVKDTEVAGRPIPAGTQTAVCLQLSHYLPEYWTRPETFDPERFSPARREDRSHRFAWAPFGGGVHKCLGMAFSDIEVRTLLTQLLTRFRWSVPAGYVPPMSNVSLPFPTDGLPVDLRALPAVRTRTS</sequence>
<comment type="caution">
    <text evidence="10">The sequence shown here is derived from an EMBL/GenBank/DDBJ whole genome shotgun (WGS) entry which is preliminary data.</text>
</comment>
<dbReference type="PRINTS" id="PR00465">
    <property type="entry name" value="EP450IV"/>
</dbReference>
<dbReference type="Pfam" id="PF00067">
    <property type="entry name" value="p450"/>
    <property type="match status" value="1"/>
</dbReference>
<evidence type="ECO:0000256" key="3">
    <source>
        <dbReference type="ARBA" id="ARBA00022617"/>
    </source>
</evidence>
<gene>
    <name evidence="10" type="ORF">Vau01_046870</name>
</gene>
<evidence type="ECO:0000256" key="7">
    <source>
        <dbReference type="ARBA" id="ARBA00023033"/>
    </source>
</evidence>
<protein>
    <submittedName>
        <fullName evidence="10">Cytochrome P450</fullName>
    </submittedName>
</protein>
<evidence type="ECO:0000256" key="8">
    <source>
        <dbReference type="PIRSR" id="PIRSR602403-1"/>
    </source>
</evidence>
<dbReference type="Proteomes" id="UP000612585">
    <property type="component" value="Unassembled WGS sequence"/>
</dbReference>
<keyword evidence="11" id="KW-1185">Reference proteome</keyword>
<reference evidence="10" key="1">
    <citation type="submission" date="2021-01" db="EMBL/GenBank/DDBJ databases">
        <title>Whole genome shotgun sequence of Virgisporangium aurantiacum NBRC 16421.</title>
        <authorList>
            <person name="Komaki H."/>
            <person name="Tamura T."/>
        </authorList>
    </citation>
    <scope>NUCLEOTIDE SEQUENCE</scope>
    <source>
        <strain evidence="10">NBRC 16421</strain>
    </source>
</reference>
<name>A0A8J3Z8I9_9ACTN</name>
<dbReference type="PRINTS" id="PR00385">
    <property type="entry name" value="P450"/>
</dbReference>
<dbReference type="InterPro" id="IPR002403">
    <property type="entry name" value="Cyt_P450_E_grp-IV"/>
</dbReference>
<comment type="cofactor">
    <cofactor evidence="1 8">
        <name>heme</name>
        <dbReference type="ChEBI" id="CHEBI:30413"/>
    </cofactor>
</comment>
<dbReference type="Gene3D" id="1.10.630.10">
    <property type="entry name" value="Cytochrome P450"/>
    <property type="match status" value="1"/>
</dbReference>
<dbReference type="InterPro" id="IPR036396">
    <property type="entry name" value="Cyt_P450_sf"/>
</dbReference>
<dbReference type="GO" id="GO:0020037">
    <property type="term" value="F:heme binding"/>
    <property type="evidence" value="ECO:0007669"/>
    <property type="project" value="InterPro"/>
</dbReference>
<keyword evidence="5 9" id="KW-0560">Oxidoreductase</keyword>
<evidence type="ECO:0000313" key="10">
    <source>
        <dbReference type="EMBL" id="GIJ57171.1"/>
    </source>
</evidence>
<dbReference type="PROSITE" id="PS00086">
    <property type="entry name" value="CYTOCHROME_P450"/>
    <property type="match status" value="1"/>
</dbReference>
<keyword evidence="7 9" id="KW-0503">Monooxygenase</keyword>
<keyword evidence="3 8" id="KW-0349">Heme</keyword>
<evidence type="ECO:0000256" key="2">
    <source>
        <dbReference type="ARBA" id="ARBA00010617"/>
    </source>
</evidence>
<keyword evidence="6 8" id="KW-0408">Iron</keyword>
<proteinExistence type="inferred from homology"/>
<dbReference type="PANTHER" id="PTHR24286:SF24">
    <property type="entry name" value="LANOSTEROL 14-ALPHA DEMETHYLASE"/>
    <property type="match status" value="1"/>
</dbReference>
<dbReference type="GO" id="GO:0016125">
    <property type="term" value="P:sterol metabolic process"/>
    <property type="evidence" value="ECO:0007669"/>
    <property type="project" value="TreeGrafter"/>
</dbReference>
<evidence type="ECO:0000256" key="4">
    <source>
        <dbReference type="ARBA" id="ARBA00022723"/>
    </source>
</evidence>
<keyword evidence="4 8" id="KW-0479">Metal-binding</keyword>
<evidence type="ECO:0000256" key="5">
    <source>
        <dbReference type="ARBA" id="ARBA00023002"/>
    </source>
</evidence>
<evidence type="ECO:0000256" key="9">
    <source>
        <dbReference type="RuleBase" id="RU000461"/>
    </source>
</evidence>
<dbReference type="InterPro" id="IPR017972">
    <property type="entry name" value="Cyt_P450_CS"/>
</dbReference>
<comment type="similarity">
    <text evidence="2 9">Belongs to the cytochrome P450 family.</text>
</comment>
<organism evidence="10 11">
    <name type="scientific">Virgisporangium aurantiacum</name>
    <dbReference type="NCBI Taxonomy" id="175570"/>
    <lineage>
        <taxon>Bacteria</taxon>
        <taxon>Bacillati</taxon>
        <taxon>Actinomycetota</taxon>
        <taxon>Actinomycetes</taxon>
        <taxon>Micromonosporales</taxon>
        <taxon>Micromonosporaceae</taxon>
        <taxon>Virgisporangium</taxon>
    </lineage>
</organism>
<dbReference type="PANTHER" id="PTHR24286">
    <property type="entry name" value="CYTOCHROME P450 26"/>
    <property type="match status" value="1"/>
</dbReference>
<dbReference type="InterPro" id="IPR001128">
    <property type="entry name" value="Cyt_P450"/>
</dbReference>
<dbReference type="AlphaFoldDB" id="A0A8J3Z8I9"/>
<dbReference type="GO" id="GO:0016705">
    <property type="term" value="F:oxidoreductase activity, acting on paired donors, with incorporation or reduction of molecular oxygen"/>
    <property type="evidence" value="ECO:0007669"/>
    <property type="project" value="InterPro"/>
</dbReference>
<evidence type="ECO:0000256" key="6">
    <source>
        <dbReference type="ARBA" id="ARBA00023004"/>
    </source>
</evidence>
<evidence type="ECO:0000256" key="1">
    <source>
        <dbReference type="ARBA" id="ARBA00001971"/>
    </source>
</evidence>
<dbReference type="EMBL" id="BOPG01000029">
    <property type="protein sequence ID" value="GIJ57171.1"/>
    <property type="molecule type" value="Genomic_DNA"/>
</dbReference>
<accession>A0A8J3Z8I9</accession>
<dbReference type="GO" id="GO:0005506">
    <property type="term" value="F:iron ion binding"/>
    <property type="evidence" value="ECO:0007669"/>
    <property type="project" value="InterPro"/>
</dbReference>
<dbReference type="SUPFAM" id="SSF48264">
    <property type="entry name" value="Cytochrome P450"/>
    <property type="match status" value="1"/>
</dbReference>